<keyword evidence="6" id="KW-0999">Mitochondrion inner membrane</keyword>
<dbReference type="InterPro" id="IPR018108">
    <property type="entry name" value="MCP_transmembrane"/>
</dbReference>
<organism evidence="13 14">
    <name type="scientific">Aphidius gifuensis</name>
    <name type="common">Parasitoid wasp</name>
    <dbReference type="NCBI Taxonomy" id="684658"/>
    <lineage>
        <taxon>Eukaryota</taxon>
        <taxon>Metazoa</taxon>
        <taxon>Ecdysozoa</taxon>
        <taxon>Arthropoda</taxon>
        <taxon>Hexapoda</taxon>
        <taxon>Insecta</taxon>
        <taxon>Pterygota</taxon>
        <taxon>Neoptera</taxon>
        <taxon>Endopterygota</taxon>
        <taxon>Hymenoptera</taxon>
        <taxon>Apocrita</taxon>
        <taxon>Ichneumonoidea</taxon>
        <taxon>Braconidae</taxon>
        <taxon>Aphidiinae</taxon>
        <taxon>Aphidius</taxon>
    </lineage>
</organism>
<name>A0A834XLK1_APHGI</name>
<evidence type="ECO:0000256" key="10">
    <source>
        <dbReference type="PROSITE-ProRule" id="PRU00282"/>
    </source>
</evidence>
<evidence type="ECO:0000256" key="2">
    <source>
        <dbReference type="ARBA" id="ARBA00006375"/>
    </source>
</evidence>
<evidence type="ECO:0000313" key="13">
    <source>
        <dbReference type="EMBL" id="KAF7987595.1"/>
    </source>
</evidence>
<reference evidence="13 14" key="1">
    <citation type="submission" date="2020-08" db="EMBL/GenBank/DDBJ databases">
        <title>Aphidius gifuensis genome sequencing and assembly.</title>
        <authorList>
            <person name="Du Z."/>
        </authorList>
    </citation>
    <scope>NUCLEOTIDE SEQUENCE [LARGE SCALE GENOMIC DNA]</scope>
    <source>
        <strain evidence="13">YNYX2018</strain>
        <tissue evidence="13">Adults</tissue>
    </source>
</reference>
<keyword evidence="14" id="KW-1185">Reference proteome</keyword>
<evidence type="ECO:0000256" key="6">
    <source>
        <dbReference type="ARBA" id="ARBA00022792"/>
    </source>
</evidence>
<gene>
    <name evidence="13" type="ORF">HCN44_003458</name>
</gene>
<feature type="repeat" description="Solcar" evidence="10">
    <location>
        <begin position="247"/>
        <end position="342"/>
    </location>
</feature>
<evidence type="ECO:0000256" key="9">
    <source>
        <dbReference type="ARBA" id="ARBA00023136"/>
    </source>
</evidence>
<dbReference type="Pfam" id="PF00153">
    <property type="entry name" value="Mito_carr"/>
    <property type="match status" value="3"/>
</dbReference>
<accession>A0A834XLK1</accession>
<dbReference type="OrthoDB" id="1747031at2759"/>
<proteinExistence type="inferred from homology"/>
<evidence type="ECO:0000256" key="7">
    <source>
        <dbReference type="ARBA" id="ARBA00022989"/>
    </source>
</evidence>
<keyword evidence="9 10" id="KW-0472">Membrane</keyword>
<keyword evidence="4 10" id="KW-0812">Transmembrane</keyword>
<evidence type="ECO:0000313" key="14">
    <source>
        <dbReference type="Proteomes" id="UP000639338"/>
    </source>
</evidence>
<dbReference type="SUPFAM" id="SSF103506">
    <property type="entry name" value="Mitochondrial carrier"/>
    <property type="match status" value="1"/>
</dbReference>
<comment type="similarity">
    <text evidence="2 11">Belongs to the mitochondrial carrier (TC 2.A.29) family.</text>
</comment>
<feature type="transmembrane region" description="Helical" evidence="12">
    <location>
        <begin position="26"/>
        <end position="46"/>
    </location>
</feature>
<feature type="repeat" description="Solcar" evidence="10">
    <location>
        <begin position="157"/>
        <end position="241"/>
    </location>
</feature>
<keyword evidence="3 11" id="KW-0813">Transport</keyword>
<dbReference type="PANTHER" id="PTHR45760:SF2">
    <property type="entry name" value="FI19922P1-RELATED"/>
    <property type="match status" value="1"/>
</dbReference>
<keyword evidence="7 12" id="KW-1133">Transmembrane helix</keyword>
<dbReference type="GO" id="GO:1990542">
    <property type="term" value="P:mitochondrial transmembrane transport"/>
    <property type="evidence" value="ECO:0007669"/>
    <property type="project" value="InterPro"/>
</dbReference>
<comment type="subcellular location">
    <subcellularLocation>
        <location evidence="1">Mitochondrion inner membrane</location>
        <topology evidence="1">Multi-pass membrane protein</topology>
    </subcellularLocation>
</comment>
<dbReference type="InterPro" id="IPR045315">
    <property type="entry name" value="Mtm1-like"/>
</dbReference>
<evidence type="ECO:0000256" key="1">
    <source>
        <dbReference type="ARBA" id="ARBA00004448"/>
    </source>
</evidence>
<protein>
    <submittedName>
        <fullName evidence="13">Uncharacterized protein</fullName>
    </submittedName>
</protein>
<feature type="transmembrane region" description="Helical" evidence="12">
    <location>
        <begin position="107"/>
        <end position="129"/>
    </location>
</feature>
<dbReference type="Proteomes" id="UP000639338">
    <property type="component" value="Unassembled WGS sequence"/>
</dbReference>
<evidence type="ECO:0000256" key="4">
    <source>
        <dbReference type="ARBA" id="ARBA00022692"/>
    </source>
</evidence>
<dbReference type="InterPro" id="IPR023395">
    <property type="entry name" value="MCP_dom_sf"/>
</dbReference>
<evidence type="ECO:0000256" key="5">
    <source>
        <dbReference type="ARBA" id="ARBA00022737"/>
    </source>
</evidence>
<dbReference type="AlphaFoldDB" id="A0A834XLK1"/>
<feature type="transmembrane region" description="Helical" evidence="12">
    <location>
        <begin position="204"/>
        <end position="222"/>
    </location>
</feature>
<dbReference type="PANTHER" id="PTHR45760">
    <property type="entry name" value="FI19922P1-RELATED"/>
    <property type="match status" value="1"/>
</dbReference>
<evidence type="ECO:0000256" key="11">
    <source>
        <dbReference type="RuleBase" id="RU000488"/>
    </source>
</evidence>
<keyword evidence="5" id="KW-0677">Repeat</keyword>
<feature type="transmembrane region" description="Helical" evidence="12">
    <location>
        <begin position="242"/>
        <end position="268"/>
    </location>
</feature>
<feature type="repeat" description="Solcar" evidence="10">
    <location>
        <begin position="20"/>
        <end position="137"/>
    </location>
</feature>
<keyword evidence="8" id="KW-0496">Mitochondrion</keyword>
<dbReference type="PROSITE" id="PS50920">
    <property type="entry name" value="SOLCAR"/>
    <property type="match status" value="3"/>
</dbReference>
<evidence type="ECO:0000256" key="8">
    <source>
        <dbReference type="ARBA" id="ARBA00023128"/>
    </source>
</evidence>
<dbReference type="GO" id="GO:0005743">
    <property type="term" value="C:mitochondrial inner membrane"/>
    <property type="evidence" value="ECO:0007669"/>
    <property type="project" value="UniProtKB-SubCell"/>
</dbReference>
<comment type="caution">
    <text evidence="13">The sequence shown here is derived from an EMBL/GenBank/DDBJ whole genome shotgun (WGS) entry which is preliminary data.</text>
</comment>
<evidence type="ECO:0000256" key="12">
    <source>
        <dbReference type="SAM" id="Phobius"/>
    </source>
</evidence>
<evidence type="ECO:0000256" key="3">
    <source>
        <dbReference type="ARBA" id="ARBA00022448"/>
    </source>
</evidence>
<dbReference type="EMBL" id="JACMRX010000006">
    <property type="protein sequence ID" value="KAF7987595.1"/>
    <property type="molecule type" value="Genomic_DNA"/>
</dbReference>
<dbReference type="Gene3D" id="1.50.40.10">
    <property type="entry name" value="Mitochondrial carrier domain"/>
    <property type="match status" value="2"/>
</dbReference>
<sequence>MTNSVTHLTEADLDDPKYRIKPYQQLIASCTGALITSIFVTPLDVVKTRLQAQQKAMLSNKCFLYCNGLMDHLCACNGKVPAWIQKNGKFNGTLDAFVKIGKKEGVFSLWSGLSPTLVLAVPATIVYFVSYEQLRLYLKDTYNKNRKTEDGSFYDEQPYWVPTLAGGTARIWAATLVSPLELIRTKMQSQKLSYAEMGQALKIVMKYNGVFGLWMGLSSTLLRDVPFSALYWFHYETFKRSFPAYVHLFSFNLLAGAAAGSVAAFVTLPFDVVKTHRQIEMGEKEIYTNNPNGRSNTVTSIIRKIYSQSGVRGLFTGLIPRLVKVAPACAIMIATFEEGKRFFHSHNKTLALEKDVHYNSDNE</sequence>